<comment type="subcellular location">
    <subcellularLocation>
        <location evidence="1">Membrane</location>
        <topology evidence="1">Single-pass membrane protein</topology>
    </subcellularLocation>
</comment>
<protein>
    <recommendedName>
        <fullName evidence="2">Malectin-like domain-containing protein</fullName>
    </recommendedName>
</protein>
<accession>M8CTC8</accession>
<dbReference type="GO" id="GO:0016020">
    <property type="term" value="C:membrane"/>
    <property type="evidence" value="ECO:0007669"/>
    <property type="project" value="UniProtKB-SubCell"/>
</dbReference>
<organism evidence="3">
    <name type="scientific">Aegilops tauschii</name>
    <name type="common">Tausch's goatgrass</name>
    <name type="synonym">Aegilops squarrosa</name>
    <dbReference type="NCBI Taxonomy" id="37682"/>
    <lineage>
        <taxon>Eukaryota</taxon>
        <taxon>Viridiplantae</taxon>
        <taxon>Streptophyta</taxon>
        <taxon>Embryophyta</taxon>
        <taxon>Tracheophyta</taxon>
        <taxon>Spermatophyta</taxon>
        <taxon>Magnoliopsida</taxon>
        <taxon>Liliopsida</taxon>
        <taxon>Poales</taxon>
        <taxon>Poaceae</taxon>
        <taxon>BOP clade</taxon>
        <taxon>Pooideae</taxon>
        <taxon>Triticodae</taxon>
        <taxon>Triticeae</taxon>
        <taxon>Triticinae</taxon>
        <taxon>Aegilops</taxon>
    </lineage>
</organism>
<dbReference type="PANTHER" id="PTHR45631">
    <property type="entry name" value="OS07G0107800 PROTEIN-RELATED"/>
    <property type="match status" value="1"/>
</dbReference>
<dbReference type="EnsemblPlants" id="EMT27016">
    <property type="protein sequence ID" value="EMT27016"/>
    <property type="gene ID" value="F775_10308"/>
</dbReference>
<proteinExistence type="predicted"/>
<evidence type="ECO:0000256" key="1">
    <source>
        <dbReference type="ARBA" id="ARBA00004167"/>
    </source>
</evidence>
<dbReference type="InterPro" id="IPR024788">
    <property type="entry name" value="Malectin-like_Carb-bd_dom"/>
</dbReference>
<dbReference type="PANTHER" id="PTHR45631:SF6">
    <property type="entry name" value="OS09G0352000 PROTEIN"/>
    <property type="match status" value="1"/>
</dbReference>
<reference evidence="3" key="1">
    <citation type="submission" date="2015-06" db="UniProtKB">
        <authorList>
            <consortium name="EnsemblPlants"/>
        </authorList>
    </citation>
    <scope>IDENTIFICATION</scope>
</reference>
<dbReference type="AlphaFoldDB" id="M8CTC8"/>
<feature type="domain" description="Malectin-like" evidence="2">
    <location>
        <begin position="78"/>
        <end position="187"/>
    </location>
</feature>
<dbReference type="Pfam" id="PF12819">
    <property type="entry name" value="Malectin_like"/>
    <property type="match status" value="1"/>
</dbReference>
<evidence type="ECO:0000259" key="2">
    <source>
        <dbReference type="Pfam" id="PF12819"/>
    </source>
</evidence>
<name>M8CTC8_AEGTA</name>
<evidence type="ECO:0000313" key="3">
    <source>
        <dbReference type="EnsemblPlants" id="EMT27016"/>
    </source>
</evidence>
<sequence length="252" mass="28255">MAPLATIEYIDHWHRIHQVSLSSTPDTLSWHWSSKGSYTASSCYTALFIGSTTAPFWRLIWCRTKFEPEKSQSGFLSIDCGLEDDDYSGRKGLSTGIVYVSDGAYVDSGENHRVAAEYTTSATDEQYLTLRSFPSGERNCYALPTEAGAKYFLRLEFFYGNYDGKNRLSTQFDLHLGSNYWDTYETGTQEVARRGGLRRVGELGTGLPGEHRRRHAVRERSGAEAARGFVLPARQRRAVYGHVLTVQPGDGP</sequence>